<evidence type="ECO:0000259" key="7">
    <source>
        <dbReference type="Pfam" id="PF13664"/>
    </source>
</evidence>
<name>A0A9P8L9E0_9PEZI</name>
<dbReference type="Pfam" id="PF13664">
    <property type="entry name" value="DUF4149"/>
    <property type="match status" value="1"/>
</dbReference>
<evidence type="ECO:0000313" key="9">
    <source>
        <dbReference type="Proteomes" id="UP000750711"/>
    </source>
</evidence>
<feature type="transmembrane region" description="Helical" evidence="6">
    <location>
        <begin position="74"/>
        <end position="96"/>
    </location>
</feature>
<comment type="subcellular location">
    <subcellularLocation>
        <location evidence="1">Membrane</location>
    </subcellularLocation>
</comment>
<keyword evidence="4 6" id="KW-0472">Membrane</keyword>
<dbReference type="InterPro" id="IPR025423">
    <property type="entry name" value="TMEM205-like"/>
</dbReference>
<keyword evidence="9" id="KW-1185">Reference proteome</keyword>
<feature type="transmembrane region" description="Helical" evidence="6">
    <location>
        <begin position="134"/>
        <end position="154"/>
    </location>
</feature>
<evidence type="ECO:0000256" key="3">
    <source>
        <dbReference type="ARBA" id="ARBA00022989"/>
    </source>
</evidence>
<proteinExistence type="predicted"/>
<dbReference type="PANTHER" id="PTHR23241">
    <property type="entry name" value="LATE EMBRYOGENESIS ABUNDANT PLANTS LEA-RELATED"/>
    <property type="match status" value="1"/>
</dbReference>
<sequence>MQFFQTFVNGIISFRVLPRPQFATLQGALFPVYFSLQTALPVFMALTYPGTRTTVGLQKWGVLGVLAPENRFGVLLPLLTIFIPSLANLTLVDPATRRIIQERKRRESRDGKKSYDSPPHSKEMIRLNKAFGRIHGASALLNLVGFLGTLWYGVKIAEKL</sequence>
<organism evidence="8 9">
    <name type="scientific">Trichoglossum hirsutum</name>
    <dbReference type="NCBI Taxonomy" id="265104"/>
    <lineage>
        <taxon>Eukaryota</taxon>
        <taxon>Fungi</taxon>
        <taxon>Dikarya</taxon>
        <taxon>Ascomycota</taxon>
        <taxon>Pezizomycotina</taxon>
        <taxon>Geoglossomycetes</taxon>
        <taxon>Geoglossales</taxon>
        <taxon>Geoglossaceae</taxon>
        <taxon>Trichoglossum</taxon>
    </lineage>
</organism>
<accession>A0A9P8L9E0</accession>
<evidence type="ECO:0000256" key="2">
    <source>
        <dbReference type="ARBA" id="ARBA00022692"/>
    </source>
</evidence>
<feature type="domain" description="TMEM205-like" evidence="7">
    <location>
        <begin position="1"/>
        <end position="104"/>
    </location>
</feature>
<evidence type="ECO:0000256" key="1">
    <source>
        <dbReference type="ARBA" id="ARBA00004370"/>
    </source>
</evidence>
<dbReference type="GO" id="GO:0016020">
    <property type="term" value="C:membrane"/>
    <property type="evidence" value="ECO:0007669"/>
    <property type="project" value="UniProtKB-SubCell"/>
</dbReference>
<evidence type="ECO:0000256" key="6">
    <source>
        <dbReference type="SAM" id="Phobius"/>
    </source>
</evidence>
<evidence type="ECO:0000313" key="8">
    <source>
        <dbReference type="EMBL" id="KAH0556895.1"/>
    </source>
</evidence>
<feature type="region of interest" description="Disordered" evidence="5">
    <location>
        <begin position="102"/>
        <end position="121"/>
    </location>
</feature>
<dbReference type="InterPro" id="IPR053009">
    <property type="entry name" value="Xanthocillin_Biosynth-Assoc"/>
</dbReference>
<dbReference type="EMBL" id="JAGHQM010000980">
    <property type="protein sequence ID" value="KAH0556895.1"/>
    <property type="molecule type" value="Genomic_DNA"/>
</dbReference>
<gene>
    <name evidence="8" type="ORF">GP486_005317</name>
</gene>
<dbReference type="PANTHER" id="PTHR23241:SF106">
    <property type="entry name" value="DUF4149 DOMAIN-CONTAINING PROTEIN"/>
    <property type="match status" value="1"/>
</dbReference>
<evidence type="ECO:0000256" key="4">
    <source>
        <dbReference type="ARBA" id="ARBA00023136"/>
    </source>
</evidence>
<keyword evidence="2 6" id="KW-0812">Transmembrane</keyword>
<reference evidence="8" key="1">
    <citation type="submission" date="2021-03" db="EMBL/GenBank/DDBJ databases">
        <title>Comparative genomics and phylogenomic investigation of the class Geoglossomycetes provide insights into ecological specialization and systematics.</title>
        <authorList>
            <person name="Melie T."/>
            <person name="Pirro S."/>
            <person name="Miller A.N."/>
            <person name="Quandt A."/>
        </authorList>
    </citation>
    <scope>NUCLEOTIDE SEQUENCE</scope>
    <source>
        <strain evidence="8">CAQ_001_2017</strain>
    </source>
</reference>
<evidence type="ECO:0000256" key="5">
    <source>
        <dbReference type="SAM" id="MobiDB-lite"/>
    </source>
</evidence>
<comment type="caution">
    <text evidence="8">The sequence shown here is derived from an EMBL/GenBank/DDBJ whole genome shotgun (WGS) entry which is preliminary data.</text>
</comment>
<protein>
    <recommendedName>
        <fullName evidence="7">TMEM205-like domain-containing protein</fullName>
    </recommendedName>
</protein>
<dbReference type="AlphaFoldDB" id="A0A9P8L9E0"/>
<dbReference type="Proteomes" id="UP000750711">
    <property type="component" value="Unassembled WGS sequence"/>
</dbReference>
<keyword evidence="3 6" id="KW-1133">Transmembrane helix</keyword>